<feature type="region of interest" description="Disordered" evidence="1">
    <location>
        <begin position="45"/>
        <end position="68"/>
    </location>
</feature>
<proteinExistence type="predicted"/>
<dbReference type="AlphaFoldDB" id="A0AAN7RYJ3"/>
<reference evidence="2 3" key="1">
    <citation type="journal article" date="2023" name="J. Hered.">
        <title>Chromosome-level genome of the wood stork (Mycteria americana) provides insight into avian chromosome evolution.</title>
        <authorList>
            <person name="Flamio R. Jr."/>
            <person name="Ramstad K.M."/>
        </authorList>
    </citation>
    <scope>NUCLEOTIDE SEQUENCE [LARGE SCALE GENOMIC DNA]</scope>
    <source>
        <strain evidence="2">JAX WOST 10</strain>
    </source>
</reference>
<comment type="caution">
    <text evidence="2">The sequence shown here is derived from an EMBL/GenBank/DDBJ whole genome shotgun (WGS) entry which is preliminary data.</text>
</comment>
<organism evidence="2 3">
    <name type="scientific">Mycteria americana</name>
    <name type="common">Wood stork</name>
    <dbReference type="NCBI Taxonomy" id="33587"/>
    <lineage>
        <taxon>Eukaryota</taxon>
        <taxon>Metazoa</taxon>
        <taxon>Chordata</taxon>
        <taxon>Craniata</taxon>
        <taxon>Vertebrata</taxon>
        <taxon>Euteleostomi</taxon>
        <taxon>Archelosauria</taxon>
        <taxon>Archosauria</taxon>
        <taxon>Dinosauria</taxon>
        <taxon>Saurischia</taxon>
        <taxon>Theropoda</taxon>
        <taxon>Coelurosauria</taxon>
        <taxon>Aves</taxon>
        <taxon>Neognathae</taxon>
        <taxon>Neoaves</taxon>
        <taxon>Aequornithes</taxon>
        <taxon>Ciconiiformes</taxon>
        <taxon>Ciconiidae</taxon>
        <taxon>Mycteria</taxon>
    </lineage>
</organism>
<evidence type="ECO:0000256" key="1">
    <source>
        <dbReference type="SAM" id="MobiDB-lite"/>
    </source>
</evidence>
<sequence length="68" mass="7888">MEHIILQMIYNHMKHRKEIWSCQHGFMMGKSSLIFFTGDHTSHISQVPEPQGRDLGNEVPPIISEDQV</sequence>
<gene>
    <name evidence="2" type="ORF">QYF61_019291</name>
</gene>
<evidence type="ECO:0000313" key="3">
    <source>
        <dbReference type="Proteomes" id="UP001333110"/>
    </source>
</evidence>
<evidence type="ECO:0000313" key="2">
    <source>
        <dbReference type="EMBL" id="KAK4821390.1"/>
    </source>
</evidence>
<dbReference type="EMBL" id="JAUNZN010000005">
    <property type="protein sequence ID" value="KAK4821390.1"/>
    <property type="molecule type" value="Genomic_DNA"/>
</dbReference>
<dbReference type="Proteomes" id="UP001333110">
    <property type="component" value="Unassembled WGS sequence"/>
</dbReference>
<accession>A0AAN7RYJ3</accession>
<keyword evidence="3" id="KW-1185">Reference proteome</keyword>
<protein>
    <submittedName>
        <fullName evidence="2">Uncharacterized protein</fullName>
    </submittedName>
</protein>
<name>A0AAN7RYJ3_MYCAM</name>